<dbReference type="AlphaFoldDB" id="A0A916ZGV6"/>
<dbReference type="Pfam" id="PF01476">
    <property type="entry name" value="LysM"/>
    <property type="match status" value="1"/>
</dbReference>
<feature type="domain" description="LysM" evidence="1">
    <location>
        <begin position="181"/>
        <end position="230"/>
    </location>
</feature>
<comment type="caution">
    <text evidence="2">The sequence shown here is derived from an EMBL/GenBank/DDBJ whole genome shotgun (WGS) entry which is preliminary data.</text>
</comment>
<evidence type="ECO:0000259" key="1">
    <source>
        <dbReference type="PROSITE" id="PS51782"/>
    </source>
</evidence>
<organism evidence="2 3">
    <name type="scientific">Paenibacillus nasutitermitis</name>
    <dbReference type="NCBI Taxonomy" id="1652958"/>
    <lineage>
        <taxon>Bacteria</taxon>
        <taxon>Bacillati</taxon>
        <taxon>Bacillota</taxon>
        <taxon>Bacilli</taxon>
        <taxon>Bacillales</taxon>
        <taxon>Paenibacillaceae</taxon>
        <taxon>Paenibacillus</taxon>
    </lineage>
</organism>
<proteinExistence type="predicted"/>
<dbReference type="Gene3D" id="3.10.350.10">
    <property type="entry name" value="LysM domain"/>
    <property type="match status" value="1"/>
</dbReference>
<dbReference type="InterPro" id="IPR018392">
    <property type="entry name" value="LysM"/>
</dbReference>
<dbReference type="SMART" id="SM00257">
    <property type="entry name" value="LysM"/>
    <property type="match status" value="1"/>
</dbReference>
<dbReference type="InterPro" id="IPR036779">
    <property type="entry name" value="LysM_dom_sf"/>
</dbReference>
<dbReference type="RefSeq" id="WP_188998526.1">
    <property type="nucleotide sequence ID" value="NZ_BMHP01000007.1"/>
</dbReference>
<dbReference type="SUPFAM" id="SSF54106">
    <property type="entry name" value="LysM domain"/>
    <property type="match status" value="1"/>
</dbReference>
<protein>
    <submittedName>
        <fullName evidence="2">Peptidoglycan-binding protein LysM</fullName>
    </submittedName>
</protein>
<sequence length="238" mass="26627">MKYGIRLSWNNGQENFEFPINPGEIELREGGNGKTYDVMGIGEINVIQNPQLPEYSFSGFFPNPGKRVSGRKNLIGGYVDHDPLVTSNTLMEPKIYIEYILNWMRSKRPIRFEFMGDSFNLNTPASIEKFDWKEVAGSGGDIEYSITLKKYEFYAAQKVKVDDKGTKKPEPARANDQLPPAIYTLKAGDSLWKVAKLLLGSGERWGEIQKLNGIANAQLKKLPIGMVLKIPQGAAAHA</sequence>
<evidence type="ECO:0000313" key="2">
    <source>
        <dbReference type="EMBL" id="GGD95164.1"/>
    </source>
</evidence>
<dbReference type="CDD" id="cd00118">
    <property type="entry name" value="LysM"/>
    <property type="match status" value="1"/>
</dbReference>
<dbReference type="PROSITE" id="PS51782">
    <property type="entry name" value="LYSM"/>
    <property type="match status" value="1"/>
</dbReference>
<dbReference type="EMBL" id="BMHP01000007">
    <property type="protein sequence ID" value="GGD95164.1"/>
    <property type="molecule type" value="Genomic_DNA"/>
</dbReference>
<reference evidence="2" key="2">
    <citation type="submission" date="2020-09" db="EMBL/GenBank/DDBJ databases">
        <authorList>
            <person name="Sun Q."/>
            <person name="Zhou Y."/>
        </authorList>
    </citation>
    <scope>NUCLEOTIDE SEQUENCE</scope>
    <source>
        <strain evidence="2">CGMCC 1.15178</strain>
    </source>
</reference>
<keyword evidence="3" id="KW-1185">Reference proteome</keyword>
<evidence type="ECO:0000313" key="3">
    <source>
        <dbReference type="Proteomes" id="UP000612456"/>
    </source>
</evidence>
<accession>A0A916ZGV6</accession>
<reference evidence="2" key="1">
    <citation type="journal article" date="2014" name="Int. J. Syst. Evol. Microbiol.">
        <title>Complete genome sequence of Corynebacterium casei LMG S-19264T (=DSM 44701T), isolated from a smear-ripened cheese.</title>
        <authorList>
            <consortium name="US DOE Joint Genome Institute (JGI-PGF)"/>
            <person name="Walter F."/>
            <person name="Albersmeier A."/>
            <person name="Kalinowski J."/>
            <person name="Ruckert C."/>
        </authorList>
    </citation>
    <scope>NUCLEOTIDE SEQUENCE</scope>
    <source>
        <strain evidence="2">CGMCC 1.15178</strain>
    </source>
</reference>
<name>A0A916ZGV6_9BACL</name>
<gene>
    <name evidence="2" type="ORF">GCM10010911_62340</name>
</gene>
<dbReference type="Proteomes" id="UP000612456">
    <property type="component" value="Unassembled WGS sequence"/>
</dbReference>